<reference evidence="1" key="1">
    <citation type="submission" date="2020-11" db="EMBL/GenBank/DDBJ databases">
        <authorList>
            <consortium name="DOE Joint Genome Institute"/>
            <person name="Ahrendt S."/>
            <person name="Riley R."/>
            <person name="Andreopoulos W."/>
            <person name="Labutti K."/>
            <person name="Pangilinan J."/>
            <person name="Ruiz-Duenas F.J."/>
            <person name="Barrasa J.M."/>
            <person name="Sanchez-Garcia M."/>
            <person name="Camarero S."/>
            <person name="Miyauchi S."/>
            <person name="Serrano A."/>
            <person name="Linde D."/>
            <person name="Babiker R."/>
            <person name="Drula E."/>
            <person name="Ayuso-Fernandez I."/>
            <person name="Pacheco R."/>
            <person name="Padilla G."/>
            <person name="Ferreira P."/>
            <person name="Barriuso J."/>
            <person name="Kellner H."/>
            <person name="Castanera R."/>
            <person name="Alfaro M."/>
            <person name="Ramirez L."/>
            <person name="Pisabarro A.G."/>
            <person name="Kuo A."/>
            <person name="Tritt A."/>
            <person name="Lipzen A."/>
            <person name="He G."/>
            <person name="Yan M."/>
            <person name="Ng V."/>
            <person name="Cullen D."/>
            <person name="Martin F."/>
            <person name="Rosso M.-N."/>
            <person name="Henrissat B."/>
            <person name="Hibbett D."/>
            <person name="Martinez A.T."/>
            <person name="Grigoriev I.V."/>
        </authorList>
    </citation>
    <scope>NUCLEOTIDE SEQUENCE</scope>
    <source>
        <strain evidence="1">CIRM-BRFM 674</strain>
    </source>
</reference>
<comment type="caution">
    <text evidence="1">The sequence shown here is derived from an EMBL/GenBank/DDBJ whole genome shotgun (WGS) entry which is preliminary data.</text>
</comment>
<proteinExistence type="predicted"/>
<protein>
    <submittedName>
        <fullName evidence="1">Uncharacterized protein</fullName>
    </submittedName>
</protein>
<organism evidence="1 2">
    <name type="scientific">Pholiota conissans</name>
    <dbReference type="NCBI Taxonomy" id="109636"/>
    <lineage>
        <taxon>Eukaryota</taxon>
        <taxon>Fungi</taxon>
        <taxon>Dikarya</taxon>
        <taxon>Basidiomycota</taxon>
        <taxon>Agaricomycotina</taxon>
        <taxon>Agaricomycetes</taxon>
        <taxon>Agaricomycetidae</taxon>
        <taxon>Agaricales</taxon>
        <taxon>Agaricineae</taxon>
        <taxon>Strophariaceae</taxon>
        <taxon>Pholiota</taxon>
    </lineage>
</organism>
<dbReference type="EMBL" id="MU155393">
    <property type="protein sequence ID" value="KAF9474172.1"/>
    <property type="molecule type" value="Genomic_DNA"/>
</dbReference>
<evidence type="ECO:0000313" key="2">
    <source>
        <dbReference type="Proteomes" id="UP000807469"/>
    </source>
</evidence>
<keyword evidence="2" id="KW-1185">Reference proteome</keyword>
<dbReference type="AlphaFoldDB" id="A0A9P6CPP6"/>
<dbReference type="Proteomes" id="UP000807469">
    <property type="component" value="Unassembled WGS sequence"/>
</dbReference>
<accession>A0A9P6CPP6</accession>
<name>A0A9P6CPP6_9AGAR</name>
<sequence>MFRATARWAEEGEEEGRGMVSVIRRGKLRRTHQCWFLFRPLCMPHETPTKLAYYFASTKREPFSLTWQPYKQEPPYTNRLYEYVGHCLGQIEGDGQLSLSNCKRNTWRQRMKPKREWYGPHNIREKWVPVNRYFKWRGLEWADQWVGCRDTFSSARMVRSGKTVAECSHVTAQGADTCIAPTCPGAF</sequence>
<evidence type="ECO:0000313" key="1">
    <source>
        <dbReference type="EMBL" id="KAF9474172.1"/>
    </source>
</evidence>
<gene>
    <name evidence="1" type="ORF">BDN70DRAFT_899194</name>
</gene>